<dbReference type="PROSITE" id="PS50865">
    <property type="entry name" value="ZF_MYND_2"/>
    <property type="match status" value="1"/>
</dbReference>
<comment type="caution">
    <text evidence="6">The sequence shown here is derived from an EMBL/GenBank/DDBJ whole genome shotgun (WGS) entry which is preliminary data.</text>
</comment>
<keyword evidence="3" id="KW-0862">Zinc</keyword>
<name>A0AAD7CJZ9_9AGAR</name>
<accession>A0AAD7CJZ9</accession>
<reference evidence="6" key="1">
    <citation type="submission" date="2023-03" db="EMBL/GenBank/DDBJ databases">
        <title>Massive genome expansion in bonnet fungi (Mycena s.s.) driven by repeated elements and novel gene families across ecological guilds.</title>
        <authorList>
            <consortium name="Lawrence Berkeley National Laboratory"/>
            <person name="Harder C.B."/>
            <person name="Miyauchi S."/>
            <person name="Viragh M."/>
            <person name="Kuo A."/>
            <person name="Thoen E."/>
            <person name="Andreopoulos B."/>
            <person name="Lu D."/>
            <person name="Skrede I."/>
            <person name="Drula E."/>
            <person name="Henrissat B."/>
            <person name="Morin E."/>
            <person name="Kohler A."/>
            <person name="Barry K."/>
            <person name="LaButti K."/>
            <person name="Morin E."/>
            <person name="Salamov A."/>
            <person name="Lipzen A."/>
            <person name="Mereny Z."/>
            <person name="Hegedus B."/>
            <person name="Baldrian P."/>
            <person name="Stursova M."/>
            <person name="Weitz H."/>
            <person name="Taylor A."/>
            <person name="Grigoriev I.V."/>
            <person name="Nagy L.G."/>
            <person name="Martin F."/>
            <person name="Kauserud H."/>
        </authorList>
    </citation>
    <scope>NUCLEOTIDE SEQUENCE</scope>
    <source>
        <strain evidence="6">9284</strain>
    </source>
</reference>
<feature type="domain" description="MYND-type" evidence="5">
    <location>
        <begin position="127"/>
        <end position="164"/>
    </location>
</feature>
<evidence type="ECO:0000256" key="3">
    <source>
        <dbReference type="ARBA" id="ARBA00022833"/>
    </source>
</evidence>
<protein>
    <recommendedName>
        <fullName evidence="5">MYND-type domain-containing protein</fullName>
    </recommendedName>
</protein>
<organism evidence="6 7">
    <name type="scientific">Roridomyces roridus</name>
    <dbReference type="NCBI Taxonomy" id="1738132"/>
    <lineage>
        <taxon>Eukaryota</taxon>
        <taxon>Fungi</taxon>
        <taxon>Dikarya</taxon>
        <taxon>Basidiomycota</taxon>
        <taxon>Agaricomycotina</taxon>
        <taxon>Agaricomycetes</taxon>
        <taxon>Agaricomycetidae</taxon>
        <taxon>Agaricales</taxon>
        <taxon>Marasmiineae</taxon>
        <taxon>Mycenaceae</taxon>
        <taxon>Roridomyces</taxon>
    </lineage>
</organism>
<evidence type="ECO:0000259" key="5">
    <source>
        <dbReference type="PROSITE" id="PS50865"/>
    </source>
</evidence>
<proteinExistence type="predicted"/>
<dbReference type="Pfam" id="PF01753">
    <property type="entry name" value="zf-MYND"/>
    <property type="match status" value="1"/>
</dbReference>
<dbReference type="SUPFAM" id="SSF144232">
    <property type="entry name" value="HIT/MYND zinc finger-like"/>
    <property type="match status" value="1"/>
</dbReference>
<evidence type="ECO:0000313" key="6">
    <source>
        <dbReference type="EMBL" id="KAJ7650612.1"/>
    </source>
</evidence>
<dbReference type="Proteomes" id="UP001221142">
    <property type="component" value="Unassembled WGS sequence"/>
</dbReference>
<evidence type="ECO:0000313" key="7">
    <source>
        <dbReference type="Proteomes" id="UP001221142"/>
    </source>
</evidence>
<keyword evidence="2 4" id="KW-0863">Zinc-finger</keyword>
<evidence type="ECO:0000256" key="2">
    <source>
        <dbReference type="ARBA" id="ARBA00022771"/>
    </source>
</evidence>
<sequence length="169" mass="19046">MAQPGKGLAQVLAERLVRVSAKWEVKLTARGTSEDEKAFYQSALGSAAQLLCTVCTHYINEPDRSKVVSKEIQMKLGPILVVWAARYMGEFLGDVSARLVAFMTASVVDDAFNQVRRASKNWQVCGLPSCSVKKDLKVCARCQTVRYCKTEHQRADWKIHKMYCFTTEY</sequence>
<gene>
    <name evidence="6" type="ORF">FB45DRAFT_888251</name>
</gene>
<keyword evidence="7" id="KW-1185">Reference proteome</keyword>
<evidence type="ECO:0000256" key="1">
    <source>
        <dbReference type="ARBA" id="ARBA00022723"/>
    </source>
</evidence>
<dbReference type="InterPro" id="IPR002893">
    <property type="entry name" value="Znf_MYND"/>
</dbReference>
<keyword evidence="1" id="KW-0479">Metal-binding</keyword>
<evidence type="ECO:0000256" key="4">
    <source>
        <dbReference type="PROSITE-ProRule" id="PRU00134"/>
    </source>
</evidence>
<dbReference type="AlphaFoldDB" id="A0AAD7CJZ9"/>
<dbReference type="Gene3D" id="6.10.140.2220">
    <property type="match status" value="1"/>
</dbReference>
<dbReference type="EMBL" id="JARKIF010000001">
    <property type="protein sequence ID" value="KAJ7650612.1"/>
    <property type="molecule type" value="Genomic_DNA"/>
</dbReference>
<dbReference type="GO" id="GO:0008270">
    <property type="term" value="F:zinc ion binding"/>
    <property type="evidence" value="ECO:0007669"/>
    <property type="project" value="UniProtKB-KW"/>
</dbReference>